<dbReference type="GO" id="GO:0016787">
    <property type="term" value="F:hydrolase activity"/>
    <property type="evidence" value="ECO:0007669"/>
    <property type="project" value="UniProtKB-KW"/>
</dbReference>
<dbReference type="SUPFAM" id="SSF53098">
    <property type="entry name" value="Ribonuclease H-like"/>
    <property type="match status" value="1"/>
</dbReference>
<evidence type="ECO:0000313" key="9">
    <source>
        <dbReference type="WBParaSite" id="SPAL_0001509400.1"/>
    </source>
</evidence>
<dbReference type="PROSITE" id="PS50994">
    <property type="entry name" value="INTEGRASE"/>
    <property type="match status" value="1"/>
</dbReference>
<keyword evidence="6" id="KW-0695">RNA-directed DNA polymerase</keyword>
<dbReference type="InterPro" id="IPR012337">
    <property type="entry name" value="RNaseH-like_sf"/>
</dbReference>
<dbReference type="InterPro" id="IPR050951">
    <property type="entry name" value="Retrovirus_Pol_polyprotein"/>
</dbReference>
<evidence type="ECO:0000313" key="8">
    <source>
        <dbReference type="Proteomes" id="UP000046392"/>
    </source>
</evidence>
<keyword evidence="1" id="KW-0808">Transferase</keyword>
<dbReference type="InterPro" id="IPR043502">
    <property type="entry name" value="DNA/RNA_pol_sf"/>
</dbReference>
<dbReference type="Proteomes" id="UP000046392">
    <property type="component" value="Unplaced"/>
</dbReference>
<dbReference type="GO" id="GO:0003676">
    <property type="term" value="F:nucleic acid binding"/>
    <property type="evidence" value="ECO:0007669"/>
    <property type="project" value="InterPro"/>
</dbReference>
<dbReference type="InterPro" id="IPR036397">
    <property type="entry name" value="RNaseH_sf"/>
</dbReference>
<dbReference type="InterPro" id="IPR001584">
    <property type="entry name" value="Integrase_cat-core"/>
</dbReference>
<dbReference type="Gene3D" id="3.30.70.270">
    <property type="match status" value="1"/>
</dbReference>
<dbReference type="PANTHER" id="PTHR37984:SF5">
    <property type="entry name" value="PROTEIN NYNRIN-LIKE"/>
    <property type="match status" value="1"/>
</dbReference>
<evidence type="ECO:0000256" key="1">
    <source>
        <dbReference type="ARBA" id="ARBA00022679"/>
    </source>
</evidence>
<dbReference type="GO" id="GO:0015074">
    <property type="term" value="P:DNA integration"/>
    <property type="evidence" value="ECO:0007669"/>
    <property type="project" value="InterPro"/>
</dbReference>
<protein>
    <submittedName>
        <fullName evidence="9">Integrase catalytic domain-containing protein</fullName>
    </submittedName>
</protein>
<proteinExistence type="predicted"/>
<sequence length="927" mass="108338">MDNEFKIFENKWKNEQLRVVSDGRKIKVELLVKQLRELICFLTNSGLNHTEYGRFKLPTVDGSFKKLLYNCLPTVDDSFKRLLLRQDEIKDCMKGKGNLNQDDCDIDEITSGMKNIDFNRDSGSYGFSDLNNCLGNRLDSFPLSTANKTLSKNEFLKSIKWGVYDNHENRVLQELNDILWQKKSAFYEYDRKFGHYNGPLKMDLKVVGGMTYNSKSAKQSDNLDEQLEMGIYIYNLLREGIIEPSNSPILSPPNLVMSEGTKRQFGGKFGSVNKILQSAHSLVPSIFNTVQKIGCKGFYTMLKLEYPFYQIDIDEKSKYLTSVSTQFGNFQFNRLCYGLGESSNVIHKVVKSVFDGEDTTIYYDYIIFSNDNIESHFEFIGNALDKAIQFGLKLSLTDCTFVRDRFVKFGYNVCRAGIYPDYERIHRLSEKYYIGDKSQLKSFIGKLNIYRHHIPLSSFRLSELHKAEKNVPFNFVNDIVNDIKCEVENYFPLKPPNYDESFVIFIDVSIHGVTSVLVQDTKPIEFYTHCFENHGKKFVDYKLAIDGLVDVLEKFASYIYSKRVLVITDSTNPICLMTLKNISNIKISSKNFITSFNVTVNYLKKSSSKVFKRIKRGEFEIKEGEIGSMEDVFPTHRRGGGFSFILKNFKQFYDNNDSLKSFNFYRHNKSNRRFTYVPRVLRYTLLVKWHNSMKHGRHKCDKRTISHFKSIFFWYGMDSEISKTWRFCNKCMMRRYPKFRLKRRQKKSPPSEPWDTLNVNFMNVDGIIDLLVVIDDFCKFITLKQLSTVDDDTIVSAMKDCIRKYKEPKCIITDRSSVFENPKFKEMCEDVSTKHSPNDTYTEKFKCVLKVLSRLLEESSKKFSEIDIGKRIEILEVVHNYNHKNEAEKSPVECMMEVFDDLVYKKVDSYMGKDHELWEFYEKQLCS</sequence>
<reference evidence="9" key="1">
    <citation type="submission" date="2017-02" db="UniProtKB">
        <authorList>
            <consortium name="WormBaseParasite"/>
        </authorList>
    </citation>
    <scope>IDENTIFICATION</scope>
</reference>
<dbReference type="WBParaSite" id="SPAL_0001509400.1">
    <property type="protein sequence ID" value="SPAL_0001509400.1"/>
    <property type="gene ID" value="SPAL_0001509400"/>
</dbReference>
<keyword evidence="2" id="KW-0548">Nucleotidyltransferase</keyword>
<dbReference type="Pfam" id="PF17917">
    <property type="entry name" value="RT_RNaseH"/>
    <property type="match status" value="1"/>
</dbReference>
<name>A0A0N5CB30_STREA</name>
<feature type="domain" description="Integrase catalytic" evidence="7">
    <location>
        <begin position="745"/>
        <end position="899"/>
    </location>
</feature>
<dbReference type="GO" id="GO:0004519">
    <property type="term" value="F:endonuclease activity"/>
    <property type="evidence" value="ECO:0007669"/>
    <property type="project" value="UniProtKB-KW"/>
</dbReference>
<evidence type="ECO:0000256" key="2">
    <source>
        <dbReference type="ARBA" id="ARBA00022695"/>
    </source>
</evidence>
<dbReference type="InterPro" id="IPR041373">
    <property type="entry name" value="RT_RNaseH"/>
</dbReference>
<dbReference type="Gene3D" id="3.10.10.10">
    <property type="entry name" value="HIV Type 1 Reverse Transcriptase, subunit A, domain 1"/>
    <property type="match status" value="1"/>
</dbReference>
<keyword evidence="8" id="KW-1185">Reference proteome</keyword>
<keyword evidence="5" id="KW-0378">Hydrolase</keyword>
<evidence type="ECO:0000256" key="6">
    <source>
        <dbReference type="ARBA" id="ARBA00022918"/>
    </source>
</evidence>
<evidence type="ECO:0000256" key="5">
    <source>
        <dbReference type="ARBA" id="ARBA00022801"/>
    </source>
</evidence>
<dbReference type="AlphaFoldDB" id="A0A0N5CB30"/>
<dbReference type="GO" id="GO:0003964">
    <property type="term" value="F:RNA-directed DNA polymerase activity"/>
    <property type="evidence" value="ECO:0007669"/>
    <property type="project" value="UniProtKB-KW"/>
</dbReference>
<evidence type="ECO:0000256" key="4">
    <source>
        <dbReference type="ARBA" id="ARBA00022759"/>
    </source>
</evidence>
<dbReference type="GO" id="GO:0042575">
    <property type="term" value="C:DNA polymerase complex"/>
    <property type="evidence" value="ECO:0007669"/>
    <property type="project" value="UniProtKB-ARBA"/>
</dbReference>
<keyword evidence="4" id="KW-0255">Endonuclease</keyword>
<keyword evidence="3" id="KW-0540">Nuclease</keyword>
<dbReference type="Gene3D" id="3.30.420.10">
    <property type="entry name" value="Ribonuclease H-like superfamily/Ribonuclease H"/>
    <property type="match status" value="1"/>
</dbReference>
<dbReference type="InterPro" id="IPR043128">
    <property type="entry name" value="Rev_trsase/Diguanyl_cyclase"/>
</dbReference>
<dbReference type="STRING" id="174720.A0A0N5CB30"/>
<evidence type="ECO:0000259" key="7">
    <source>
        <dbReference type="PROSITE" id="PS50994"/>
    </source>
</evidence>
<evidence type="ECO:0000256" key="3">
    <source>
        <dbReference type="ARBA" id="ARBA00022722"/>
    </source>
</evidence>
<dbReference type="SUPFAM" id="SSF56672">
    <property type="entry name" value="DNA/RNA polymerases"/>
    <property type="match status" value="1"/>
</dbReference>
<accession>A0A0N5CB30</accession>
<dbReference type="Gene3D" id="1.10.340.70">
    <property type="match status" value="1"/>
</dbReference>
<organism evidence="8 9">
    <name type="scientific">Strongyloides papillosus</name>
    <name type="common">Intestinal threadworm</name>
    <dbReference type="NCBI Taxonomy" id="174720"/>
    <lineage>
        <taxon>Eukaryota</taxon>
        <taxon>Metazoa</taxon>
        <taxon>Ecdysozoa</taxon>
        <taxon>Nematoda</taxon>
        <taxon>Chromadorea</taxon>
        <taxon>Rhabditida</taxon>
        <taxon>Tylenchina</taxon>
        <taxon>Panagrolaimomorpha</taxon>
        <taxon>Strongyloidoidea</taxon>
        <taxon>Strongyloididae</taxon>
        <taxon>Strongyloides</taxon>
    </lineage>
</organism>
<dbReference type="PANTHER" id="PTHR37984">
    <property type="entry name" value="PROTEIN CBG26694"/>
    <property type="match status" value="1"/>
</dbReference>